<feature type="transmembrane region" description="Helical" evidence="7">
    <location>
        <begin position="7"/>
        <end position="28"/>
    </location>
</feature>
<evidence type="ECO:0000313" key="10">
    <source>
        <dbReference type="Proteomes" id="UP000317982"/>
    </source>
</evidence>
<keyword evidence="5" id="KW-0443">Lipid metabolism</keyword>
<protein>
    <submittedName>
        <fullName evidence="9">Sterol desaturase family protein</fullName>
    </submittedName>
</protein>
<dbReference type="RefSeq" id="WP_142702726.1">
    <property type="nucleotide sequence ID" value="NZ_VIRS01000001.1"/>
</dbReference>
<dbReference type="GO" id="GO:0006643">
    <property type="term" value="P:membrane lipid metabolic process"/>
    <property type="evidence" value="ECO:0007669"/>
    <property type="project" value="TreeGrafter"/>
</dbReference>
<reference evidence="9 10" key="1">
    <citation type="submission" date="2019-07" db="EMBL/GenBank/DDBJ databases">
        <title>Cryptosporangium phraense sp. nov., isolated from plant litter.</title>
        <authorList>
            <person name="Suriyachadkun C."/>
        </authorList>
    </citation>
    <scope>NUCLEOTIDE SEQUENCE [LARGE SCALE GENOMIC DNA]</scope>
    <source>
        <strain evidence="9 10">A-T 5661</strain>
    </source>
</reference>
<evidence type="ECO:0000313" key="9">
    <source>
        <dbReference type="EMBL" id="TQS47103.1"/>
    </source>
</evidence>
<evidence type="ECO:0000256" key="2">
    <source>
        <dbReference type="ARBA" id="ARBA00022692"/>
    </source>
</evidence>
<keyword evidence="3 7" id="KW-1133">Transmembrane helix</keyword>
<dbReference type="GO" id="GO:0012505">
    <property type="term" value="C:endomembrane system"/>
    <property type="evidence" value="ECO:0007669"/>
    <property type="project" value="UniProtKB-SubCell"/>
</dbReference>
<organism evidence="9 10">
    <name type="scientific">Cryptosporangium phraense</name>
    <dbReference type="NCBI Taxonomy" id="2593070"/>
    <lineage>
        <taxon>Bacteria</taxon>
        <taxon>Bacillati</taxon>
        <taxon>Actinomycetota</taxon>
        <taxon>Actinomycetes</taxon>
        <taxon>Cryptosporangiales</taxon>
        <taxon>Cryptosporangiaceae</taxon>
        <taxon>Cryptosporangium</taxon>
    </lineage>
</organism>
<dbReference type="PANTHER" id="PTHR21624:SF1">
    <property type="entry name" value="ALKYLGLYCEROL MONOOXYGENASE"/>
    <property type="match status" value="1"/>
</dbReference>
<dbReference type="FunCoup" id="A0A545B0J0">
    <property type="interactions" value="19"/>
</dbReference>
<dbReference type="GO" id="GO:0008610">
    <property type="term" value="P:lipid biosynthetic process"/>
    <property type="evidence" value="ECO:0007669"/>
    <property type="project" value="InterPro"/>
</dbReference>
<keyword evidence="6 7" id="KW-0472">Membrane</keyword>
<feature type="domain" description="Fatty acid hydroxylase" evidence="8">
    <location>
        <begin position="85"/>
        <end position="218"/>
    </location>
</feature>
<dbReference type="InterPro" id="IPR051689">
    <property type="entry name" value="Sterol_desaturase/TMEM195"/>
</dbReference>
<keyword evidence="10" id="KW-1185">Reference proteome</keyword>
<evidence type="ECO:0000259" key="8">
    <source>
        <dbReference type="Pfam" id="PF04116"/>
    </source>
</evidence>
<dbReference type="GO" id="GO:0050479">
    <property type="term" value="F:glyceryl-ether monooxygenase activity"/>
    <property type="evidence" value="ECO:0007669"/>
    <property type="project" value="TreeGrafter"/>
</dbReference>
<dbReference type="AlphaFoldDB" id="A0A545B0J0"/>
<gene>
    <name evidence="9" type="ORF">FL583_02270</name>
</gene>
<dbReference type="GO" id="GO:0005506">
    <property type="term" value="F:iron ion binding"/>
    <property type="evidence" value="ECO:0007669"/>
    <property type="project" value="InterPro"/>
</dbReference>
<feature type="transmembrane region" description="Helical" evidence="7">
    <location>
        <begin position="140"/>
        <end position="168"/>
    </location>
</feature>
<dbReference type="InterPro" id="IPR006694">
    <property type="entry name" value="Fatty_acid_hydroxylase"/>
</dbReference>
<feature type="transmembrane region" description="Helical" evidence="7">
    <location>
        <begin position="48"/>
        <end position="69"/>
    </location>
</feature>
<evidence type="ECO:0000256" key="7">
    <source>
        <dbReference type="SAM" id="Phobius"/>
    </source>
</evidence>
<dbReference type="Pfam" id="PF04116">
    <property type="entry name" value="FA_hydroxylase"/>
    <property type="match status" value="1"/>
</dbReference>
<comment type="subcellular location">
    <subcellularLocation>
        <location evidence="1">Endomembrane system</location>
        <topology evidence="1">Multi-pass membrane protein</topology>
    </subcellularLocation>
</comment>
<dbReference type="PANTHER" id="PTHR21624">
    <property type="entry name" value="STEROL DESATURASE-RELATED PROTEIN"/>
    <property type="match status" value="1"/>
</dbReference>
<feature type="transmembrane region" description="Helical" evidence="7">
    <location>
        <begin position="81"/>
        <end position="99"/>
    </location>
</feature>
<name>A0A545B0J0_9ACTN</name>
<evidence type="ECO:0000256" key="5">
    <source>
        <dbReference type="ARBA" id="ARBA00023098"/>
    </source>
</evidence>
<evidence type="ECO:0000256" key="4">
    <source>
        <dbReference type="ARBA" id="ARBA00023002"/>
    </source>
</evidence>
<keyword evidence="2 7" id="KW-0812">Transmembrane</keyword>
<evidence type="ECO:0000256" key="1">
    <source>
        <dbReference type="ARBA" id="ARBA00004127"/>
    </source>
</evidence>
<accession>A0A545B0J0</accession>
<evidence type="ECO:0000256" key="6">
    <source>
        <dbReference type="ARBA" id="ARBA00023136"/>
    </source>
</evidence>
<dbReference type="InParanoid" id="A0A545B0J0"/>
<proteinExistence type="predicted"/>
<dbReference type="GO" id="GO:0016020">
    <property type="term" value="C:membrane"/>
    <property type="evidence" value="ECO:0007669"/>
    <property type="project" value="GOC"/>
</dbReference>
<comment type="caution">
    <text evidence="9">The sequence shown here is derived from an EMBL/GenBank/DDBJ whole genome shotgun (WGS) entry which is preliminary data.</text>
</comment>
<keyword evidence="4" id="KW-0560">Oxidoreductase</keyword>
<dbReference type="OrthoDB" id="9770329at2"/>
<sequence>MSSDYLLVFAVPVFVLFVALEIASYRFLSDGAELGYTPWDTVTSLSMGMGFLVVEAVWKFVTLAAYAGVYALSPLRLPADAVWVWVLLFFADDFAYYWYHRSHHEVRILWASHVVHHSSERYNFSTALRQPWTPFTALPFWLPLAAIGLPPWMIFFQQSVNLLYQFFLHTERIDRMPRWFEAVLNTPSHHRVHHGTQSMYLDRNYGGILIVWDRLLGTFEPEGERVVYGLTKNVGTYNPVRVAFGEYVAIGRAMRGVSGWRDRLGFVFRGPGWVPEVAPTGVAPAPGGVAPASGGGE</sequence>
<dbReference type="Proteomes" id="UP000317982">
    <property type="component" value="Unassembled WGS sequence"/>
</dbReference>
<dbReference type="EMBL" id="VIRS01000001">
    <property type="protein sequence ID" value="TQS47103.1"/>
    <property type="molecule type" value="Genomic_DNA"/>
</dbReference>
<evidence type="ECO:0000256" key="3">
    <source>
        <dbReference type="ARBA" id="ARBA00022989"/>
    </source>
</evidence>